<proteinExistence type="predicted"/>
<dbReference type="Proteomes" id="UP000199577">
    <property type="component" value="Unassembled WGS sequence"/>
</dbReference>
<dbReference type="AlphaFoldDB" id="A0A1I1IFU7"/>
<evidence type="ECO:0000313" key="2">
    <source>
        <dbReference type="EMBL" id="SFC35154.1"/>
    </source>
</evidence>
<protein>
    <recommendedName>
        <fullName evidence="4">1,4-alpha-glucan branching enzyme</fullName>
    </recommendedName>
</protein>
<gene>
    <name evidence="2" type="ORF">SAMN05421747_10945</name>
</gene>
<feature type="region of interest" description="Disordered" evidence="1">
    <location>
        <begin position="1"/>
        <end position="37"/>
    </location>
</feature>
<dbReference type="RefSeq" id="WP_090973622.1">
    <property type="nucleotide sequence ID" value="NZ_FOLL01000009.1"/>
</dbReference>
<organism evidence="2 3">
    <name type="scientific">Parapedobacter composti</name>
    <dbReference type="NCBI Taxonomy" id="623281"/>
    <lineage>
        <taxon>Bacteria</taxon>
        <taxon>Pseudomonadati</taxon>
        <taxon>Bacteroidota</taxon>
        <taxon>Sphingobacteriia</taxon>
        <taxon>Sphingobacteriales</taxon>
        <taxon>Sphingobacteriaceae</taxon>
        <taxon>Parapedobacter</taxon>
    </lineage>
</organism>
<name>A0A1I1IFU7_9SPHI</name>
<sequence>MSASKQTHDHEEIKRWASARGGVPAKVKGTGNTNDEGVLRIHFPENSENKDDLEEIPWEDFFEKFDEEQLDFLYQEKKADGEVSTFHKFVNR</sequence>
<feature type="compositionally biased region" description="Basic and acidic residues" evidence="1">
    <location>
        <begin position="1"/>
        <end position="15"/>
    </location>
</feature>
<reference evidence="2 3" key="1">
    <citation type="submission" date="2016-10" db="EMBL/GenBank/DDBJ databases">
        <authorList>
            <person name="de Groot N.N."/>
        </authorList>
    </citation>
    <scope>NUCLEOTIDE SEQUENCE [LARGE SCALE GENOMIC DNA]</scope>
    <source>
        <strain evidence="2 3">DSM 22900</strain>
    </source>
</reference>
<evidence type="ECO:0000313" key="3">
    <source>
        <dbReference type="Proteomes" id="UP000199577"/>
    </source>
</evidence>
<evidence type="ECO:0000256" key="1">
    <source>
        <dbReference type="SAM" id="MobiDB-lite"/>
    </source>
</evidence>
<evidence type="ECO:0008006" key="4">
    <source>
        <dbReference type="Google" id="ProtNLM"/>
    </source>
</evidence>
<keyword evidence="3" id="KW-1185">Reference proteome</keyword>
<accession>A0A1I1IFU7</accession>
<dbReference type="OrthoDB" id="9808866at2"/>
<dbReference type="STRING" id="623281.SAMN05421747_10945"/>
<dbReference type="EMBL" id="FOLL01000009">
    <property type="protein sequence ID" value="SFC35154.1"/>
    <property type="molecule type" value="Genomic_DNA"/>
</dbReference>